<reference evidence="5 6" key="1">
    <citation type="submission" date="2019-11" db="EMBL/GenBank/DDBJ databases">
        <title>Draft genome sequence of Paludibacterium sp. dN18-1.</title>
        <authorList>
            <person name="Im W.-T."/>
        </authorList>
    </citation>
    <scope>NUCLEOTIDE SEQUENCE [LARGE SCALE GENOMIC DNA]</scope>
    <source>
        <strain evidence="6">dN 18-1</strain>
    </source>
</reference>
<dbReference type="NCBIfam" id="TIGR00254">
    <property type="entry name" value="GGDEF"/>
    <property type="match status" value="1"/>
</dbReference>
<dbReference type="Pfam" id="PF00990">
    <property type="entry name" value="GGDEF"/>
    <property type="match status" value="1"/>
</dbReference>
<dbReference type="Pfam" id="PF00563">
    <property type="entry name" value="EAL"/>
    <property type="match status" value="1"/>
</dbReference>
<dbReference type="SUPFAM" id="SSF55073">
    <property type="entry name" value="Nucleotide cyclase"/>
    <property type="match status" value="1"/>
</dbReference>
<dbReference type="PANTHER" id="PTHR44757:SF2">
    <property type="entry name" value="BIOFILM ARCHITECTURE MAINTENANCE PROTEIN MBAA"/>
    <property type="match status" value="1"/>
</dbReference>
<dbReference type="Gene3D" id="3.20.20.450">
    <property type="entry name" value="EAL domain"/>
    <property type="match status" value="1"/>
</dbReference>
<dbReference type="CDD" id="cd00130">
    <property type="entry name" value="PAS"/>
    <property type="match status" value="1"/>
</dbReference>
<dbReference type="SMART" id="SM00267">
    <property type="entry name" value="GGDEF"/>
    <property type="match status" value="1"/>
</dbReference>
<dbReference type="SUPFAM" id="SSF55785">
    <property type="entry name" value="PYP-like sensor domain (PAS domain)"/>
    <property type="match status" value="1"/>
</dbReference>
<evidence type="ECO:0000313" key="5">
    <source>
        <dbReference type="EMBL" id="MTD33808.1"/>
    </source>
</evidence>
<dbReference type="PROSITE" id="PS50887">
    <property type="entry name" value="GGDEF"/>
    <property type="match status" value="1"/>
</dbReference>
<dbReference type="InterPro" id="IPR000160">
    <property type="entry name" value="GGDEF_dom"/>
</dbReference>
<dbReference type="InterPro" id="IPR052155">
    <property type="entry name" value="Biofilm_reg_signaling"/>
</dbReference>
<dbReference type="InterPro" id="IPR000700">
    <property type="entry name" value="PAS-assoc_C"/>
</dbReference>
<dbReference type="EMBL" id="WLYX01000001">
    <property type="protein sequence ID" value="MTD33808.1"/>
    <property type="molecule type" value="Genomic_DNA"/>
</dbReference>
<feature type="domain" description="PAC" evidence="2">
    <location>
        <begin position="68"/>
        <end position="120"/>
    </location>
</feature>
<dbReference type="NCBIfam" id="TIGR00229">
    <property type="entry name" value="sensory_box"/>
    <property type="match status" value="1"/>
</dbReference>
<dbReference type="CDD" id="cd01949">
    <property type="entry name" value="GGDEF"/>
    <property type="match status" value="1"/>
</dbReference>
<evidence type="ECO:0000259" key="3">
    <source>
        <dbReference type="PROSITE" id="PS50883"/>
    </source>
</evidence>
<dbReference type="InterPro" id="IPR000014">
    <property type="entry name" value="PAS"/>
</dbReference>
<dbReference type="InterPro" id="IPR035919">
    <property type="entry name" value="EAL_sf"/>
</dbReference>
<dbReference type="Gene3D" id="3.30.450.20">
    <property type="entry name" value="PAS domain"/>
    <property type="match status" value="1"/>
</dbReference>
<dbReference type="Gene3D" id="3.30.70.270">
    <property type="match status" value="1"/>
</dbReference>
<evidence type="ECO:0000259" key="1">
    <source>
        <dbReference type="PROSITE" id="PS50112"/>
    </source>
</evidence>
<sequence>MYDALPDLVWLKDPHGIYLDCNLRFTQFFGASKADIVGKRDHDFVSTELANAFLEHDRKAMQQDRPTSNEEWLTFACDGYHGLFETIKTPIRDRSGQLMGVMGVARDITLLRQHQQQLDYAAHYNALTGLPNQVLLIDRIHQSLKHGKRKQSQVALCYLDLDGFKDINDRLGREVGDQLLVSLSRQLRQSLREEDTLAHLGGDDFVILLVNRDETANLPYTLQQLLDSLHQPVQIGHHTINMSASIGATSYPSDQADPDTLLRHAHHAMYVAKKHNKGTACLYDPELDRRERVHQDGLSRIRQGLKQDEFRLYYQPKIDMRSGKLVGVEALIRWQHPERGVLALIISCRTS</sequence>
<organism evidence="5 6">
    <name type="scientific">Paludibacterium denitrificans</name>
    <dbReference type="NCBI Taxonomy" id="2675226"/>
    <lineage>
        <taxon>Bacteria</taxon>
        <taxon>Pseudomonadati</taxon>
        <taxon>Pseudomonadota</taxon>
        <taxon>Betaproteobacteria</taxon>
        <taxon>Neisseriales</taxon>
        <taxon>Chromobacteriaceae</taxon>
        <taxon>Paludibacterium</taxon>
    </lineage>
</organism>
<dbReference type="InterPro" id="IPR043128">
    <property type="entry name" value="Rev_trsase/Diguanyl_cyclase"/>
</dbReference>
<dbReference type="InterPro" id="IPR029787">
    <property type="entry name" value="Nucleotide_cyclase"/>
</dbReference>
<feature type="domain" description="GGDEF" evidence="4">
    <location>
        <begin position="152"/>
        <end position="285"/>
    </location>
</feature>
<dbReference type="Pfam" id="PF08448">
    <property type="entry name" value="PAS_4"/>
    <property type="match status" value="1"/>
</dbReference>
<dbReference type="InterPro" id="IPR013656">
    <property type="entry name" value="PAS_4"/>
</dbReference>
<dbReference type="Proteomes" id="UP000446658">
    <property type="component" value="Unassembled WGS sequence"/>
</dbReference>
<dbReference type="PANTHER" id="PTHR44757">
    <property type="entry name" value="DIGUANYLATE CYCLASE DGCP"/>
    <property type="match status" value="1"/>
</dbReference>
<keyword evidence="6" id="KW-1185">Reference proteome</keyword>
<feature type="domain" description="EAL" evidence="3">
    <location>
        <begin position="294"/>
        <end position="351"/>
    </location>
</feature>
<dbReference type="SUPFAM" id="SSF141868">
    <property type="entry name" value="EAL domain-like"/>
    <property type="match status" value="1"/>
</dbReference>
<dbReference type="PROSITE" id="PS50112">
    <property type="entry name" value="PAS"/>
    <property type="match status" value="1"/>
</dbReference>
<dbReference type="PROSITE" id="PS50883">
    <property type="entry name" value="EAL"/>
    <property type="match status" value="1"/>
</dbReference>
<name>A0A844GF11_9NEIS</name>
<accession>A0A844GF11</accession>
<evidence type="ECO:0000259" key="4">
    <source>
        <dbReference type="PROSITE" id="PS50887"/>
    </source>
</evidence>
<gene>
    <name evidence="5" type="ORF">GKE73_14630</name>
</gene>
<feature type="domain" description="PAS" evidence="1">
    <location>
        <begin position="1"/>
        <end position="64"/>
    </location>
</feature>
<dbReference type="InterPro" id="IPR001633">
    <property type="entry name" value="EAL_dom"/>
</dbReference>
<dbReference type="SMART" id="SM00091">
    <property type="entry name" value="PAS"/>
    <property type="match status" value="1"/>
</dbReference>
<dbReference type="PROSITE" id="PS50113">
    <property type="entry name" value="PAC"/>
    <property type="match status" value="1"/>
</dbReference>
<evidence type="ECO:0000259" key="2">
    <source>
        <dbReference type="PROSITE" id="PS50113"/>
    </source>
</evidence>
<evidence type="ECO:0000313" key="6">
    <source>
        <dbReference type="Proteomes" id="UP000446658"/>
    </source>
</evidence>
<dbReference type="InterPro" id="IPR035965">
    <property type="entry name" value="PAS-like_dom_sf"/>
</dbReference>
<comment type="caution">
    <text evidence="5">The sequence shown here is derived from an EMBL/GenBank/DDBJ whole genome shotgun (WGS) entry which is preliminary data.</text>
</comment>
<dbReference type="AlphaFoldDB" id="A0A844GF11"/>
<proteinExistence type="predicted"/>
<protein>
    <submittedName>
        <fullName evidence="5">Diguanylate cyclase</fullName>
    </submittedName>
</protein>